<dbReference type="PATRIC" id="fig|445709.3.peg.2280"/>
<protein>
    <submittedName>
        <fullName evidence="3">Pilus assembly protein TadG</fullName>
    </submittedName>
</protein>
<gene>
    <name evidence="3" type="ORF">ABW99_10720</name>
</gene>
<evidence type="ECO:0000256" key="1">
    <source>
        <dbReference type="SAM" id="Phobius"/>
    </source>
</evidence>
<dbReference type="KEGG" id="ptx:ABW99_10720"/>
<feature type="domain" description="TadE-like" evidence="2">
    <location>
        <begin position="19"/>
        <end position="61"/>
    </location>
</feature>
<keyword evidence="1" id="KW-0812">Transmembrane</keyword>
<evidence type="ECO:0000259" key="2">
    <source>
        <dbReference type="Pfam" id="PF07811"/>
    </source>
</evidence>
<feature type="transmembrane region" description="Helical" evidence="1">
    <location>
        <begin position="21"/>
        <end position="40"/>
    </location>
</feature>
<sequence>MNSRLRYRQGRAAPTRQRGTAALEFALISVAFFSLLIGIMEMGRVMFYWNTAAEATRLGARVAVVCDIDSPAIKTKMETMLSILQDGNIDVTYSPPGCDVASCTDVTVSIVNVTVDTLIPFVPISIAMPSFATTLPRESLDSVNGTNPTCS</sequence>
<name>A0A0G3ENG9_9BURK</name>
<reference evidence="4" key="1">
    <citation type="submission" date="2015-06" db="EMBL/GenBank/DDBJ databases">
        <authorList>
            <person name="Lim Y.L."/>
            <person name="Ee R."/>
            <person name="Yong D."/>
            <person name="How K.Y."/>
            <person name="Yin W.F."/>
            <person name="Chan K.G."/>
        </authorList>
    </citation>
    <scope>NUCLEOTIDE SEQUENCE [LARGE SCALE GENOMIC DNA]</scope>
    <source>
        <strain evidence="4">DSM 25325</strain>
    </source>
</reference>
<dbReference type="OrthoDB" id="5397339at2"/>
<organism evidence="3 4">
    <name type="scientific">Pandoraea thiooxydans</name>
    <dbReference type="NCBI Taxonomy" id="445709"/>
    <lineage>
        <taxon>Bacteria</taxon>
        <taxon>Pseudomonadati</taxon>
        <taxon>Pseudomonadota</taxon>
        <taxon>Betaproteobacteria</taxon>
        <taxon>Burkholderiales</taxon>
        <taxon>Burkholderiaceae</taxon>
        <taxon>Pandoraea</taxon>
    </lineage>
</organism>
<dbReference type="AlphaFoldDB" id="A0A0G3ENG9"/>
<accession>A0A0G3ENG9</accession>
<dbReference type="Pfam" id="PF07811">
    <property type="entry name" value="TadE"/>
    <property type="match status" value="1"/>
</dbReference>
<dbReference type="EMBL" id="CP011568">
    <property type="protein sequence ID" value="AKJ68613.1"/>
    <property type="molecule type" value="Genomic_DNA"/>
</dbReference>
<dbReference type="Proteomes" id="UP000036700">
    <property type="component" value="Chromosome"/>
</dbReference>
<keyword evidence="1" id="KW-0472">Membrane</keyword>
<dbReference type="InterPro" id="IPR012495">
    <property type="entry name" value="TadE-like_dom"/>
</dbReference>
<dbReference type="RefSeq" id="WP_047214464.1">
    <property type="nucleotide sequence ID" value="NZ_CP011568.3"/>
</dbReference>
<dbReference type="STRING" id="445709.ABW99_10720"/>
<evidence type="ECO:0000313" key="4">
    <source>
        <dbReference type="Proteomes" id="UP000036700"/>
    </source>
</evidence>
<keyword evidence="4" id="KW-1185">Reference proteome</keyword>
<evidence type="ECO:0000313" key="3">
    <source>
        <dbReference type="EMBL" id="AKJ68613.1"/>
    </source>
</evidence>
<proteinExistence type="predicted"/>
<keyword evidence="1" id="KW-1133">Transmembrane helix</keyword>